<feature type="transmembrane region" description="Helical" evidence="3">
    <location>
        <begin position="257"/>
        <end position="278"/>
    </location>
</feature>
<evidence type="ECO:0000259" key="4">
    <source>
        <dbReference type="Pfam" id="PF01578"/>
    </source>
</evidence>
<feature type="transmembrane region" description="Helical" evidence="3">
    <location>
        <begin position="298"/>
        <end position="314"/>
    </location>
</feature>
<dbReference type="Pfam" id="PF16327">
    <property type="entry name" value="CcmF_C"/>
    <property type="match status" value="1"/>
</dbReference>
<dbReference type="InterPro" id="IPR002541">
    <property type="entry name" value="Cyt_c_assembly"/>
</dbReference>
<feature type="transmembrane region" description="Helical" evidence="3">
    <location>
        <begin position="776"/>
        <end position="796"/>
    </location>
</feature>
<feature type="transmembrane region" description="Helical" evidence="3">
    <location>
        <begin position="37"/>
        <end position="58"/>
    </location>
</feature>
<feature type="transmembrane region" description="Helical" evidence="3">
    <location>
        <begin position="446"/>
        <end position="466"/>
    </location>
</feature>
<feature type="transmembrane region" description="Helical" evidence="3">
    <location>
        <begin position="409"/>
        <end position="434"/>
    </location>
</feature>
<dbReference type="PANTHER" id="PTHR43653:SF1">
    <property type="entry name" value="CYTOCHROME C-TYPE BIOGENESIS PROTEIN CCMF"/>
    <property type="match status" value="1"/>
</dbReference>
<feature type="transmembrane region" description="Helical" evidence="3">
    <location>
        <begin position="92"/>
        <end position="109"/>
    </location>
</feature>
<comment type="similarity">
    <text evidence="1">Belongs to the CcmF/CycK/Ccl1/NrfE/CcsA family.</text>
</comment>
<accession>A0A3B1BXY9</accession>
<feature type="transmembrane region" description="Helical" evidence="3">
    <location>
        <begin position="326"/>
        <end position="346"/>
    </location>
</feature>
<keyword evidence="6" id="KW-0456">Lyase</keyword>
<feature type="transmembrane region" description="Helical" evidence="3">
    <location>
        <begin position="121"/>
        <end position="139"/>
    </location>
</feature>
<evidence type="ECO:0000256" key="3">
    <source>
        <dbReference type="SAM" id="Phobius"/>
    </source>
</evidence>
<keyword evidence="3" id="KW-0472">Membrane</keyword>
<evidence type="ECO:0000256" key="2">
    <source>
        <dbReference type="ARBA" id="ARBA00022748"/>
    </source>
</evidence>
<feature type="transmembrane region" description="Helical" evidence="3">
    <location>
        <begin position="478"/>
        <end position="495"/>
    </location>
</feature>
<name>A0A3B1BXY9_9ZZZZ</name>
<feature type="transmembrane region" description="Helical" evidence="3">
    <location>
        <begin position="366"/>
        <end position="389"/>
    </location>
</feature>
<feature type="transmembrane region" description="Helical" evidence="3">
    <location>
        <begin position="225"/>
        <end position="245"/>
    </location>
</feature>
<dbReference type="InterPro" id="IPR032523">
    <property type="entry name" value="CcmF_C"/>
</dbReference>
<reference evidence="6" key="1">
    <citation type="submission" date="2018-06" db="EMBL/GenBank/DDBJ databases">
        <authorList>
            <person name="Zhirakovskaya E."/>
        </authorList>
    </citation>
    <scope>NUCLEOTIDE SEQUENCE</scope>
</reference>
<feature type="domain" description="Cytochrome c-type biogenesis protein CcmF C-terminal" evidence="5">
    <location>
        <begin position="381"/>
        <end position="634"/>
    </location>
</feature>
<dbReference type="GO" id="GO:0017004">
    <property type="term" value="P:cytochrome complex assembly"/>
    <property type="evidence" value="ECO:0007669"/>
    <property type="project" value="UniProtKB-KW"/>
</dbReference>
<gene>
    <name evidence="6" type="ORF">MNBD_IGNAVI01-1109</name>
</gene>
<keyword evidence="3" id="KW-1133">Transmembrane helix</keyword>
<dbReference type="GO" id="GO:0015232">
    <property type="term" value="F:heme transmembrane transporter activity"/>
    <property type="evidence" value="ECO:0007669"/>
    <property type="project" value="InterPro"/>
</dbReference>
<evidence type="ECO:0000313" key="6">
    <source>
        <dbReference type="EMBL" id="VAX23196.1"/>
    </source>
</evidence>
<evidence type="ECO:0000259" key="5">
    <source>
        <dbReference type="Pfam" id="PF16327"/>
    </source>
</evidence>
<dbReference type="EMBL" id="UOGD01000243">
    <property type="protein sequence ID" value="VAX23196.1"/>
    <property type="molecule type" value="Genomic_DNA"/>
</dbReference>
<feature type="transmembrane region" description="Helical" evidence="3">
    <location>
        <begin position="501"/>
        <end position="518"/>
    </location>
</feature>
<protein>
    <submittedName>
        <fullName evidence="6">Cytochrome c heme lyase subunit CcmF</fullName>
    </submittedName>
</protein>
<dbReference type="PANTHER" id="PTHR43653">
    <property type="entry name" value="CYTOCHROME C ASSEMBLY PROTEIN-RELATED"/>
    <property type="match status" value="1"/>
</dbReference>
<dbReference type="GO" id="GO:0020037">
    <property type="term" value="F:heme binding"/>
    <property type="evidence" value="ECO:0007669"/>
    <property type="project" value="InterPro"/>
</dbReference>
<dbReference type="PRINTS" id="PR01410">
    <property type="entry name" value="CCBIOGENESIS"/>
</dbReference>
<dbReference type="AlphaFoldDB" id="A0A3B1BXY9"/>
<keyword evidence="2" id="KW-0201">Cytochrome c-type biogenesis</keyword>
<keyword evidence="3" id="KW-0812">Transmembrane</keyword>
<proteinExistence type="inferred from homology"/>
<dbReference type="InterPro" id="IPR003567">
    <property type="entry name" value="Cyt_c_biogenesis"/>
</dbReference>
<sequence>MAGNIFITFALLASVFSIIMYYLTFKGYTNTINLARIGYHLSTIAIIAASAYLLHSLLTHQYQFSYVYNYSNSDLSTGMLMSTFWAGQEGSFMLWLLFTAISGLILLEYTSKRGDLEYRVMMIFTLALAFLLVMVSPGLKNPFAFIWSEPTFIDIKNIKQSYLSLPFMQQFIFSDGNTGQTLIKMNEQLAGLLAGNGIGIDQFIAFGKGLNPLLNNFWMQIHPPMLFAGFSMATAPFAFAFAALIKNEYKDWVKQSFPWLLAAMMILGLAIMLGGYWAYIILGWGGYWGWDPVENSSLVPWIVGVAAIHTFLIQKKTQSGEGAGRFVKTNLILSILTYLLVLYSTFLTRSGILGEASVHSFVSPGMMVYTLLILFIGTFTVLGFGAIVYRWKYLEKTFTSEDNMLSKELALFTGSVVLIAAALIILVGTSAPIFGTAVEISFYNELGLPIAILLGLLNGLSLLLRWKKTSEKALLDSAKMPLIISIVLTIALVLLGGIKDFMAILFSFSAVFMLVVNLDTAIKIIKGKKLFLGAYIAHTGIALFMLGVIATGWFTREQQVELKEGQTTDVFGYNLTYTGYTPIENGEKFKFNITVEKDGSSNVIAPVMYISSFNNSLMRDPDIITKFTNDFYISPVSFEEGGSKKQNNPSGTKVTVTKGQTTEYNGAEIKFTKFDFPPDAMAAMQSGKDFYIGALLEVEFNGEKYNIEPKMETKSGQRSFVGAKVTEANLNIELLNLDASGKVELSLSQIAEDNTESQIEEVKLPSLWVEASIKPFMNLIWIGTLTVVLGFLIATFRRTKEAKK</sequence>
<feature type="transmembrane region" description="Helical" evidence="3">
    <location>
        <begin position="6"/>
        <end position="25"/>
    </location>
</feature>
<organism evidence="6">
    <name type="scientific">hydrothermal vent metagenome</name>
    <dbReference type="NCBI Taxonomy" id="652676"/>
    <lineage>
        <taxon>unclassified sequences</taxon>
        <taxon>metagenomes</taxon>
        <taxon>ecological metagenomes</taxon>
    </lineage>
</organism>
<feature type="domain" description="Cytochrome c assembly protein" evidence="4">
    <location>
        <begin position="85"/>
        <end position="343"/>
    </location>
</feature>
<evidence type="ECO:0000256" key="1">
    <source>
        <dbReference type="ARBA" id="ARBA00009186"/>
    </source>
</evidence>
<dbReference type="GO" id="GO:0016020">
    <property type="term" value="C:membrane"/>
    <property type="evidence" value="ECO:0007669"/>
    <property type="project" value="InterPro"/>
</dbReference>
<dbReference type="GO" id="GO:0016829">
    <property type="term" value="F:lyase activity"/>
    <property type="evidence" value="ECO:0007669"/>
    <property type="project" value="UniProtKB-KW"/>
</dbReference>
<dbReference type="Pfam" id="PF01578">
    <property type="entry name" value="Cytochrom_C_asm"/>
    <property type="match status" value="1"/>
</dbReference>
<feature type="transmembrane region" description="Helical" evidence="3">
    <location>
        <begin position="530"/>
        <end position="554"/>
    </location>
</feature>